<sequence length="103" mass="12097">MKSKEPSTQVRPPPSLTDQARRALISEADRRPMVTLEVLQICRSGERIWCQDSYLSVTPQIWPFMDVESLAKRDRCCPMWQVVYLQKRCDQENIYKNPPKNVD</sequence>
<protein>
    <submittedName>
        <fullName evidence="1">Uncharacterized protein</fullName>
    </submittedName>
</protein>
<accession>A0ABV0SPG3</accession>
<dbReference type="EMBL" id="JAHRIQ010003389">
    <property type="protein sequence ID" value="MEQ2222454.1"/>
    <property type="molecule type" value="Genomic_DNA"/>
</dbReference>
<keyword evidence="2" id="KW-1185">Reference proteome</keyword>
<gene>
    <name evidence="1" type="ORF">ILYODFUR_026597</name>
</gene>
<evidence type="ECO:0000313" key="1">
    <source>
        <dbReference type="EMBL" id="MEQ2222454.1"/>
    </source>
</evidence>
<organism evidence="1 2">
    <name type="scientific">Ilyodon furcidens</name>
    <name type="common">goldbreast splitfin</name>
    <dbReference type="NCBI Taxonomy" id="33524"/>
    <lineage>
        <taxon>Eukaryota</taxon>
        <taxon>Metazoa</taxon>
        <taxon>Chordata</taxon>
        <taxon>Craniata</taxon>
        <taxon>Vertebrata</taxon>
        <taxon>Euteleostomi</taxon>
        <taxon>Actinopterygii</taxon>
        <taxon>Neopterygii</taxon>
        <taxon>Teleostei</taxon>
        <taxon>Neoteleostei</taxon>
        <taxon>Acanthomorphata</taxon>
        <taxon>Ovalentaria</taxon>
        <taxon>Atherinomorphae</taxon>
        <taxon>Cyprinodontiformes</taxon>
        <taxon>Goodeidae</taxon>
        <taxon>Ilyodon</taxon>
    </lineage>
</organism>
<dbReference type="Proteomes" id="UP001482620">
    <property type="component" value="Unassembled WGS sequence"/>
</dbReference>
<reference evidence="1 2" key="1">
    <citation type="submission" date="2021-06" db="EMBL/GenBank/DDBJ databases">
        <authorList>
            <person name="Palmer J.M."/>
        </authorList>
    </citation>
    <scope>NUCLEOTIDE SEQUENCE [LARGE SCALE GENOMIC DNA]</scope>
    <source>
        <strain evidence="2">if_2019</strain>
        <tissue evidence="1">Muscle</tissue>
    </source>
</reference>
<comment type="caution">
    <text evidence="1">The sequence shown here is derived from an EMBL/GenBank/DDBJ whole genome shotgun (WGS) entry which is preliminary data.</text>
</comment>
<proteinExistence type="predicted"/>
<evidence type="ECO:0000313" key="2">
    <source>
        <dbReference type="Proteomes" id="UP001482620"/>
    </source>
</evidence>
<name>A0ABV0SPG3_9TELE</name>